<keyword evidence="2" id="KW-1185">Reference proteome</keyword>
<proteinExistence type="predicted"/>
<sequence>MRKNFSKKVRTEIALRSMYVCANPSCLCLTGYSTTEGKARSIAEGAHINAASDDGPRSDLKLTDGYLKSADNGIWLCKICHDKVDDDESYYSVADLKSWKTQHELVIRNIVGKDLESALLDLRASKRHHEETRDLVSFLESKRVLYEGLDFEFPPRVLDSLNLIRERISMTRAKINPNTELFVALNKLQEVIDTFLRNIGIDTDLKSLRCDSRDPKWCNFAEELKKLRSGIVIILKIIAGDAGYKLTWC</sequence>
<protein>
    <recommendedName>
        <fullName evidence="3">HNH endonuclease</fullName>
    </recommendedName>
</protein>
<accession>A0ABP8QGY8</accession>
<evidence type="ECO:0008006" key="3">
    <source>
        <dbReference type="Google" id="ProtNLM"/>
    </source>
</evidence>
<reference evidence="2" key="1">
    <citation type="journal article" date="2019" name="Int. J. Syst. Evol. Microbiol.">
        <title>The Global Catalogue of Microorganisms (GCM) 10K type strain sequencing project: providing services to taxonomists for standard genome sequencing and annotation.</title>
        <authorList>
            <consortium name="The Broad Institute Genomics Platform"/>
            <consortium name="The Broad Institute Genome Sequencing Center for Infectious Disease"/>
            <person name="Wu L."/>
            <person name="Ma J."/>
        </authorList>
    </citation>
    <scope>NUCLEOTIDE SEQUENCE [LARGE SCALE GENOMIC DNA]</scope>
    <source>
        <strain evidence="2">JCM 32226</strain>
    </source>
</reference>
<name>A0ABP8QGY8_9GAMM</name>
<evidence type="ECO:0000313" key="1">
    <source>
        <dbReference type="EMBL" id="GAA4503088.1"/>
    </source>
</evidence>
<comment type="caution">
    <text evidence="1">The sequence shown here is derived from an EMBL/GenBank/DDBJ whole genome shotgun (WGS) entry which is preliminary data.</text>
</comment>
<organism evidence="1 2">
    <name type="scientific">Pseudaeromonas paramecii</name>
    <dbReference type="NCBI Taxonomy" id="2138166"/>
    <lineage>
        <taxon>Bacteria</taxon>
        <taxon>Pseudomonadati</taxon>
        <taxon>Pseudomonadota</taxon>
        <taxon>Gammaproteobacteria</taxon>
        <taxon>Aeromonadales</taxon>
        <taxon>Aeromonadaceae</taxon>
        <taxon>Pseudaeromonas</taxon>
    </lineage>
</organism>
<gene>
    <name evidence="1" type="ORF">GCM10023095_28810</name>
</gene>
<dbReference type="EMBL" id="BAABFC010000023">
    <property type="protein sequence ID" value="GAA4503088.1"/>
    <property type="molecule type" value="Genomic_DNA"/>
</dbReference>
<dbReference type="Proteomes" id="UP001501321">
    <property type="component" value="Unassembled WGS sequence"/>
</dbReference>
<evidence type="ECO:0000313" key="2">
    <source>
        <dbReference type="Proteomes" id="UP001501321"/>
    </source>
</evidence>
<dbReference type="RefSeq" id="WP_345014379.1">
    <property type="nucleotide sequence ID" value="NZ_BAABFC010000023.1"/>
</dbReference>